<organism evidence="6 7">
    <name type="scientific">Allostreptomyces psammosilenae</name>
    <dbReference type="NCBI Taxonomy" id="1892865"/>
    <lineage>
        <taxon>Bacteria</taxon>
        <taxon>Bacillati</taxon>
        <taxon>Actinomycetota</taxon>
        <taxon>Actinomycetes</taxon>
        <taxon>Kitasatosporales</taxon>
        <taxon>Streptomycetaceae</taxon>
        <taxon>Allostreptomyces</taxon>
    </lineage>
</organism>
<dbReference type="SUPFAM" id="SSF46689">
    <property type="entry name" value="Homeodomain-like"/>
    <property type="match status" value="1"/>
</dbReference>
<dbReference type="PANTHER" id="PTHR30055">
    <property type="entry name" value="HTH-TYPE TRANSCRIPTIONAL REGULATOR RUTR"/>
    <property type="match status" value="1"/>
</dbReference>
<dbReference type="Pfam" id="PF17920">
    <property type="entry name" value="TetR_C_16"/>
    <property type="match status" value="1"/>
</dbReference>
<evidence type="ECO:0000256" key="2">
    <source>
        <dbReference type="ARBA" id="ARBA00023125"/>
    </source>
</evidence>
<keyword evidence="7" id="KW-1185">Reference proteome</keyword>
<evidence type="ECO:0000256" key="3">
    <source>
        <dbReference type="ARBA" id="ARBA00023163"/>
    </source>
</evidence>
<keyword evidence="1" id="KW-0805">Transcription regulation</keyword>
<name>A0A852ZSD6_9ACTN</name>
<dbReference type="SUPFAM" id="SSF48498">
    <property type="entry name" value="Tetracyclin repressor-like, C-terminal domain"/>
    <property type="match status" value="1"/>
</dbReference>
<dbReference type="PRINTS" id="PR00455">
    <property type="entry name" value="HTHTETR"/>
</dbReference>
<accession>A0A852ZSD6</accession>
<gene>
    <name evidence="6" type="ORF">FHU37_002246</name>
</gene>
<feature type="DNA-binding region" description="H-T-H motif" evidence="4">
    <location>
        <begin position="43"/>
        <end position="62"/>
    </location>
</feature>
<keyword evidence="3" id="KW-0804">Transcription</keyword>
<sequence length="202" mass="22273">MNETDVTGELNPCVRRRSAGATRAALLGAAVMRFARHGYDNTSVRDIARDAGVDAALVYRYFGSKEALFEAASVVGTLFDPLLEMPLDEIPAWVAEFIVNEPTDPGWPHPVMSLLRSANRDEATERFREHLTRIFSVSFAKRLSGPDAGVRAELFVAWLLGCSMLRSVFRMPGLVAVSEETLRRHLAAAAKALLEPDLKEES</sequence>
<dbReference type="PANTHER" id="PTHR30055:SF234">
    <property type="entry name" value="HTH-TYPE TRANSCRIPTIONAL REGULATOR BETI"/>
    <property type="match status" value="1"/>
</dbReference>
<evidence type="ECO:0000259" key="5">
    <source>
        <dbReference type="PROSITE" id="PS50977"/>
    </source>
</evidence>
<evidence type="ECO:0000313" key="6">
    <source>
        <dbReference type="EMBL" id="NYI05303.1"/>
    </source>
</evidence>
<comment type="caution">
    <text evidence="6">The sequence shown here is derived from an EMBL/GenBank/DDBJ whole genome shotgun (WGS) entry which is preliminary data.</text>
</comment>
<protein>
    <submittedName>
        <fullName evidence="6">AcrR family transcriptional regulator</fullName>
    </submittedName>
</protein>
<dbReference type="InterPro" id="IPR009057">
    <property type="entry name" value="Homeodomain-like_sf"/>
</dbReference>
<dbReference type="Gene3D" id="1.10.357.10">
    <property type="entry name" value="Tetracycline Repressor, domain 2"/>
    <property type="match status" value="1"/>
</dbReference>
<evidence type="ECO:0000313" key="7">
    <source>
        <dbReference type="Proteomes" id="UP000567795"/>
    </source>
</evidence>
<dbReference type="GO" id="GO:0003700">
    <property type="term" value="F:DNA-binding transcription factor activity"/>
    <property type="evidence" value="ECO:0007669"/>
    <property type="project" value="TreeGrafter"/>
</dbReference>
<evidence type="ECO:0000256" key="4">
    <source>
        <dbReference type="PROSITE-ProRule" id="PRU00335"/>
    </source>
</evidence>
<dbReference type="AlphaFoldDB" id="A0A852ZSD6"/>
<dbReference type="EMBL" id="JACBZD010000001">
    <property type="protein sequence ID" value="NYI05303.1"/>
    <property type="molecule type" value="Genomic_DNA"/>
</dbReference>
<feature type="domain" description="HTH tetR-type" evidence="5">
    <location>
        <begin position="20"/>
        <end position="80"/>
    </location>
</feature>
<keyword evidence="2 4" id="KW-0238">DNA-binding</keyword>
<dbReference type="InterPro" id="IPR041678">
    <property type="entry name" value="TetR_C_16"/>
</dbReference>
<dbReference type="GO" id="GO:0000976">
    <property type="term" value="F:transcription cis-regulatory region binding"/>
    <property type="evidence" value="ECO:0007669"/>
    <property type="project" value="TreeGrafter"/>
</dbReference>
<proteinExistence type="predicted"/>
<dbReference type="RefSeq" id="WP_312892553.1">
    <property type="nucleotide sequence ID" value="NZ_JACBZD010000001.1"/>
</dbReference>
<dbReference type="InterPro" id="IPR050109">
    <property type="entry name" value="HTH-type_TetR-like_transc_reg"/>
</dbReference>
<dbReference type="Proteomes" id="UP000567795">
    <property type="component" value="Unassembled WGS sequence"/>
</dbReference>
<dbReference type="Gene3D" id="1.10.10.60">
    <property type="entry name" value="Homeodomain-like"/>
    <property type="match status" value="1"/>
</dbReference>
<evidence type="ECO:0000256" key="1">
    <source>
        <dbReference type="ARBA" id="ARBA00023015"/>
    </source>
</evidence>
<dbReference type="InterPro" id="IPR036271">
    <property type="entry name" value="Tet_transcr_reg_TetR-rel_C_sf"/>
</dbReference>
<dbReference type="Pfam" id="PF00440">
    <property type="entry name" value="TetR_N"/>
    <property type="match status" value="1"/>
</dbReference>
<dbReference type="PROSITE" id="PS50977">
    <property type="entry name" value="HTH_TETR_2"/>
    <property type="match status" value="1"/>
</dbReference>
<reference evidence="6 7" key="1">
    <citation type="submission" date="2020-07" db="EMBL/GenBank/DDBJ databases">
        <title>Sequencing the genomes of 1000 actinobacteria strains.</title>
        <authorList>
            <person name="Klenk H.-P."/>
        </authorList>
    </citation>
    <scope>NUCLEOTIDE SEQUENCE [LARGE SCALE GENOMIC DNA]</scope>
    <source>
        <strain evidence="6 7">DSM 42178</strain>
    </source>
</reference>
<dbReference type="InterPro" id="IPR001647">
    <property type="entry name" value="HTH_TetR"/>
</dbReference>